<feature type="region of interest" description="Disordered" evidence="7">
    <location>
        <begin position="70"/>
        <end position="90"/>
    </location>
</feature>
<dbReference type="Gene3D" id="3.40.50.280">
    <property type="entry name" value="Cobalamin-binding domain"/>
    <property type="match status" value="1"/>
</dbReference>
<gene>
    <name evidence="9" type="ORF">EK0264_02605</name>
</gene>
<evidence type="ECO:0000256" key="2">
    <source>
        <dbReference type="ARBA" id="ARBA00008465"/>
    </source>
</evidence>
<dbReference type="OrthoDB" id="9762378at2"/>
<evidence type="ECO:0000256" key="6">
    <source>
        <dbReference type="ARBA" id="ARBA00023285"/>
    </source>
</evidence>
<accession>A0A7L4YKF2</accession>
<dbReference type="InterPro" id="IPR016176">
    <property type="entry name" value="Cbl-dep_enz_cat"/>
</dbReference>
<evidence type="ECO:0000256" key="5">
    <source>
        <dbReference type="ARBA" id="ARBA00023235"/>
    </source>
</evidence>
<dbReference type="InterPro" id="IPR036724">
    <property type="entry name" value="Cobalamin-bd_sf"/>
</dbReference>
<dbReference type="FunCoup" id="A0A7L4YKF2">
    <property type="interactions" value="96"/>
</dbReference>
<dbReference type="GO" id="GO:0019678">
    <property type="term" value="P:propionate metabolic process, methylmalonyl pathway"/>
    <property type="evidence" value="ECO:0007669"/>
    <property type="project" value="TreeGrafter"/>
</dbReference>
<keyword evidence="6" id="KW-0170">Cobalt</keyword>
<dbReference type="EMBL" id="CP047156">
    <property type="protein sequence ID" value="QHB99288.1"/>
    <property type="molecule type" value="Genomic_DNA"/>
</dbReference>
<dbReference type="PANTHER" id="PTHR48101">
    <property type="entry name" value="METHYLMALONYL-COA MUTASE, MITOCHONDRIAL-RELATED"/>
    <property type="match status" value="1"/>
</dbReference>
<dbReference type="GO" id="GO:0046872">
    <property type="term" value="F:metal ion binding"/>
    <property type="evidence" value="ECO:0007669"/>
    <property type="project" value="InterPro"/>
</dbReference>
<dbReference type="GO" id="GO:0031419">
    <property type="term" value="F:cobalamin binding"/>
    <property type="evidence" value="ECO:0007669"/>
    <property type="project" value="UniProtKB-KW"/>
</dbReference>
<evidence type="ECO:0000313" key="9">
    <source>
        <dbReference type="EMBL" id="QHB99288.1"/>
    </source>
</evidence>
<dbReference type="AlphaFoldDB" id="A0A7L4YKF2"/>
<name>A0A7L4YKF2_9ACTN</name>
<evidence type="ECO:0000313" key="10">
    <source>
        <dbReference type="Proteomes" id="UP000463857"/>
    </source>
</evidence>
<dbReference type="SUPFAM" id="SSF51703">
    <property type="entry name" value="Cobalamin (vitamin B12)-dependent enzymes"/>
    <property type="match status" value="1"/>
</dbReference>
<protein>
    <submittedName>
        <fullName evidence="9">Methylmalonyl-CoA mutase</fullName>
    </submittedName>
</protein>
<evidence type="ECO:0000259" key="8">
    <source>
        <dbReference type="Pfam" id="PF01642"/>
    </source>
</evidence>
<dbReference type="Pfam" id="PF01642">
    <property type="entry name" value="MM_CoA_mutase"/>
    <property type="match status" value="1"/>
</dbReference>
<dbReference type="InterPro" id="IPR006099">
    <property type="entry name" value="MeMalonylCoA_mutase_a/b_cat"/>
</dbReference>
<evidence type="ECO:0000256" key="4">
    <source>
        <dbReference type="ARBA" id="ARBA00022628"/>
    </source>
</evidence>
<dbReference type="SUPFAM" id="SSF52242">
    <property type="entry name" value="Cobalamin (vitamin B12)-binding domain"/>
    <property type="match status" value="1"/>
</dbReference>
<evidence type="ECO:0000256" key="3">
    <source>
        <dbReference type="ARBA" id="ARBA00011870"/>
    </source>
</evidence>
<keyword evidence="5" id="KW-0413">Isomerase</keyword>
<feature type="domain" description="Methylmalonyl-CoA mutase alpha/beta chain catalytic" evidence="8">
    <location>
        <begin position="206"/>
        <end position="440"/>
    </location>
</feature>
<comment type="subunit">
    <text evidence="3">Heterodimer of an alpha and a beta chain.</text>
</comment>
<reference evidence="9 10" key="1">
    <citation type="journal article" date="2018" name="Int. J. Syst. Evol. Microbiol.">
        <title>Epidermidibacterium keratini gen. nov., sp. nov., a member of the family Sporichthyaceae, isolated from keratin epidermis.</title>
        <authorList>
            <person name="Lee D.G."/>
            <person name="Trujillo M.E."/>
            <person name="Kang S."/>
            <person name="Nam J.J."/>
            <person name="Kim Y.J."/>
        </authorList>
    </citation>
    <scope>NUCLEOTIDE SEQUENCE [LARGE SCALE GENOMIC DNA]</scope>
    <source>
        <strain evidence="9 10">EPI-7</strain>
    </source>
</reference>
<proteinExistence type="inferred from homology"/>
<dbReference type="GO" id="GO:0005737">
    <property type="term" value="C:cytoplasm"/>
    <property type="evidence" value="ECO:0007669"/>
    <property type="project" value="TreeGrafter"/>
</dbReference>
<evidence type="ECO:0000256" key="7">
    <source>
        <dbReference type="SAM" id="MobiDB-lite"/>
    </source>
</evidence>
<dbReference type="Proteomes" id="UP000463857">
    <property type="component" value="Chromosome"/>
</dbReference>
<keyword evidence="10" id="KW-1185">Reference proteome</keyword>
<dbReference type="Gene3D" id="3.20.20.240">
    <property type="entry name" value="Methylmalonyl-CoA mutase"/>
    <property type="match status" value="1"/>
</dbReference>
<dbReference type="InParanoid" id="A0A7L4YKF2"/>
<comment type="cofactor">
    <cofactor evidence="1">
        <name>adenosylcob(III)alamin</name>
        <dbReference type="ChEBI" id="CHEBI:18408"/>
    </cofactor>
</comment>
<sequence>MPHESKLSLGATPAATAEQWQQAVAAVLVKSKRMAESDDPADAPQKLAKHTTDGIEIAPLAGSDVARELASTPTGSDAVRGHLQSQVPEPGDVPTWDLRVFISDRTQQPTDALEGGAGSLWLSSRALGGVGAVLDGVLLDVAPVVLDSADPVADGTELINAAGGALHPHSNLGLDPTGELLLTGTPADAQIAEVAALARDNSIRGFVIDASIVHDAGAGEVLELAYAAAAGVQLLRRLDEAGIDASQAAGLIEFRYAATDQQFTTIAKLRAARAIWARICQVAGIDDDVQAQHAVTSGRMMTQFDPWTNLLRTTIATFAAGVGGADAITVQEYDAALGASDDFSRRMARNISNLLVNESHIGQVHDPAGGSGSIERLTDDLARAGWAKFTEIERDGDIRAFIADGSLAKELDAAIARRTEAIAKREQPITGISEFPLADETMLAREPGYSRYAEGALIRPVRDADGFEQLRREPATRPVFLWPIGPLAAHTARATFAANLLTAGGIPVVQGKAGADFDTLAAAAREAGTSVICLVGSDEGYRTEGPALVKQLRGVGPAHIINAGKPVSEIADLVDDFMAVRQDALAFLNRTRTALED</sequence>
<keyword evidence="4" id="KW-0846">Cobalamin</keyword>
<dbReference type="RefSeq" id="WP_159542613.1">
    <property type="nucleotide sequence ID" value="NZ_CP047156.1"/>
</dbReference>
<dbReference type="PANTHER" id="PTHR48101:SF4">
    <property type="entry name" value="METHYLMALONYL-COA MUTASE, MITOCHONDRIAL"/>
    <property type="match status" value="1"/>
</dbReference>
<dbReference type="GO" id="GO:0004494">
    <property type="term" value="F:methylmalonyl-CoA mutase activity"/>
    <property type="evidence" value="ECO:0007669"/>
    <property type="project" value="UniProtKB-EC"/>
</dbReference>
<evidence type="ECO:0000256" key="1">
    <source>
        <dbReference type="ARBA" id="ARBA00001922"/>
    </source>
</evidence>
<comment type="similarity">
    <text evidence="2">Belongs to the methylmalonyl-CoA mutase family.</text>
</comment>
<organism evidence="9 10">
    <name type="scientific">Epidermidibacterium keratini</name>
    <dbReference type="NCBI Taxonomy" id="1891644"/>
    <lineage>
        <taxon>Bacteria</taxon>
        <taxon>Bacillati</taxon>
        <taxon>Actinomycetota</taxon>
        <taxon>Actinomycetes</taxon>
        <taxon>Sporichthyales</taxon>
        <taxon>Sporichthyaceae</taxon>
        <taxon>Epidermidibacterium</taxon>
    </lineage>
</organism>
<dbReference type="KEGG" id="eke:EK0264_02605"/>